<name>A0A369WSY9_9GAMM</name>
<dbReference type="EMBL" id="QQOH01000001">
    <property type="protein sequence ID" value="RDE24691.1"/>
    <property type="molecule type" value="Genomic_DNA"/>
</dbReference>
<reference evidence="1 2" key="1">
    <citation type="submission" date="2018-07" db="EMBL/GenBank/DDBJ databases">
        <title>Motiliproteus coralliicola sp. nov., a bacterium isolated from Coral.</title>
        <authorList>
            <person name="Wang G."/>
        </authorList>
    </citation>
    <scope>NUCLEOTIDE SEQUENCE [LARGE SCALE GENOMIC DNA]</scope>
    <source>
        <strain evidence="1 2">C34</strain>
    </source>
</reference>
<sequence length="255" mass="29316">MVAHVMIHLKPEDLPAEGLRVKYRCGELFEKKIEWGDISEGLLVAQSATNDQNENGVNVEGSDLPGYAGFESRTGNYWRYQHESDPDVFREHCMQVVEIQEPFSPRSSWEAWVPLVDTLSKERMRLTLKNEVTGAELSYKVLNRGFGYQIKDLTGGRRVQKILKHDYILNQLLGTSFKKLDYHHVKIETTSNGDDEVGGSLSITFEKQHYQLQYRFTEQVFSLTLFDTAADENKLLKRVELPHSDVIEDTRTFLG</sequence>
<protein>
    <submittedName>
        <fullName evidence="1">Uncharacterized protein</fullName>
    </submittedName>
</protein>
<dbReference type="AlphaFoldDB" id="A0A369WSY9"/>
<proteinExistence type="predicted"/>
<accession>A0A369WSY9</accession>
<gene>
    <name evidence="1" type="ORF">DV711_03620</name>
</gene>
<evidence type="ECO:0000313" key="1">
    <source>
        <dbReference type="EMBL" id="RDE24691.1"/>
    </source>
</evidence>
<dbReference type="Proteomes" id="UP000253769">
    <property type="component" value="Unassembled WGS sequence"/>
</dbReference>
<evidence type="ECO:0000313" key="2">
    <source>
        <dbReference type="Proteomes" id="UP000253769"/>
    </source>
</evidence>
<comment type="caution">
    <text evidence="1">The sequence shown here is derived from an EMBL/GenBank/DDBJ whole genome shotgun (WGS) entry which is preliminary data.</text>
</comment>
<organism evidence="1 2">
    <name type="scientific">Motiliproteus coralliicola</name>
    <dbReference type="NCBI Taxonomy" id="2283196"/>
    <lineage>
        <taxon>Bacteria</taxon>
        <taxon>Pseudomonadati</taxon>
        <taxon>Pseudomonadota</taxon>
        <taxon>Gammaproteobacteria</taxon>
        <taxon>Oceanospirillales</taxon>
        <taxon>Oceanospirillaceae</taxon>
        <taxon>Motiliproteus</taxon>
    </lineage>
</organism>
<keyword evidence="2" id="KW-1185">Reference proteome</keyword>